<keyword evidence="1" id="KW-0812">Transmembrane</keyword>
<comment type="caution">
    <text evidence="3">The sequence shown here is derived from an EMBL/GenBank/DDBJ whole genome shotgun (WGS) entry which is preliminary data.</text>
</comment>
<feature type="transmembrane region" description="Helical" evidence="1">
    <location>
        <begin position="36"/>
        <end position="57"/>
    </location>
</feature>
<dbReference type="PANTHER" id="PTHR34351">
    <property type="entry name" value="SLR1927 PROTEIN-RELATED"/>
    <property type="match status" value="1"/>
</dbReference>
<dbReference type="Proteomes" id="UP001185069">
    <property type="component" value="Unassembled WGS sequence"/>
</dbReference>
<protein>
    <submittedName>
        <fullName evidence="3">Uncharacterized protein (DUF58 family)</fullName>
    </submittedName>
</protein>
<keyword evidence="1" id="KW-0472">Membrane</keyword>
<evidence type="ECO:0000313" key="4">
    <source>
        <dbReference type="Proteomes" id="UP001185069"/>
    </source>
</evidence>
<dbReference type="Pfam" id="PF01882">
    <property type="entry name" value="DUF58"/>
    <property type="match status" value="1"/>
</dbReference>
<feature type="domain" description="DUF58" evidence="2">
    <location>
        <begin position="207"/>
        <end position="250"/>
    </location>
</feature>
<proteinExistence type="predicted"/>
<evidence type="ECO:0000256" key="1">
    <source>
        <dbReference type="SAM" id="Phobius"/>
    </source>
</evidence>
<keyword evidence="1" id="KW-1133">Transmembrane helix</keyword>
<evidence type="ECO:0000259" key="2">
    <source>
        <dbReference type="Pfam" id="PF01882"/>
    </source>
</evidence>
<accession>A0ABU1J9D3</accession>
<sequence>MEWSKARILTPRGWGLAGAGLFCVLLAQIMGRKDLLVLGLFLLLLPVLAAIGVRLLAPGFIVYREFTPAVVEAESSTTVDLAVGGPLRTAGRVRMSETLPPRFGRSPEFIYPGKVQNDGKAGLRSSRYQYHLRSASRGQFPIGPVNAELSDAFGLSTHQRSLPGSDLLTVTPRALELPVTTVSGARSSDGVIATGQRANPSDDDVMTREYRHGDPMRRVHWPATARQGQLMVRQEESVTTPEATLLLDLRAGAFADGGSPARNPGGEHPELRSSAAFEWSVVAAMSISAHLVERSFELRLLDVFGKPGLASSRSAPEAMTEEYAGAAGLHSIAESLAAIELQEDQNGTAFNDDLLERLSSGRQRGPVIAILGQLSTAEARALAVAAQGSPAACAIVSSHHPEQAAQTLELLRQGGWRAIAANEGTSLRRVWSYFDAGPLETAPAEQQPSGSGVPR</sequence>
<reference evidence="3 4" key="1">
    <citation type="submission" date="2023-07" db="EMBL/GenBank/DDBJ databases">
        <title>Sequencing the genomes of 1000 actinobacteria strains.</title>
        <authorList>
            <person name="Klenk H.-P."/>
        </authorList>
    </citation>
    <scope>NUCLEOTIDE SEQUENCE [LARGE SCALE GENOMIC DNA]</scope>
    <source>
        <strain evidence="3 4">DSM 14555</strain>
    </source>
</reference>
<dbReference type="RefSeq" id="WP_309797041.1">
    <property type="nucleotide sequence ID" value="NZ_BAAAHY010000001.1"/>
</dbReference>
<organism evidence="3 4">
    <name type="scientific">Arthrobacter russicus</name>
    <dbReference type="NCBI Taxonomy" id="172040"/>
    <lineage>
        <taxon>Bacteria</taxon>
        <taxon>Bacillati</taxon>
        <taxon>Actinomycetota</taxon>
        <taxon>Actinomycetes</taxon>
        <taxon>Micrococcales</taxon>
        <taxon>Micrococcaceae</taxon>
        <taxon>Arthrobacter</taxon>
    </lineage>
</organism>
<feature type="transmembrane region" description="Helical" evidence="1">
    <location>
        <begin position="12"/>
        <end position="30"/>
    </location>
</feature>
<dbReference type="EMBL" id="JAVDQF010000001">
    <property type="protein sequence ID" value="MDR6269032.1"/>
    <property type="molecule type" value="Genomic_DNA"/>
</dbReference>
<evidence type="ECO:0000313" key="3">
    <source>
        <dbReference type="EMBL" id="MDR6269032.1"/>
    </source>
</evidence>
<gene>
    <name evidence="3" type="ORF">JOE69_001270</name>
</gene>
<keyword evidence="4" id="KW-1185">Reference proteome</keyword>
<dbReference type="InterPro" id="IPR002881">
    <property type="entry name" value="DUF58"/>
</dbReference>
<name>A0ABU1J9D3_9MICC</name>
<dbReference type="PANTHER" id="PTHR34351:SF1">
    <property type="entry name" value="SLR1927 PROTEIN"/>
    <property type="match status" value="1"/>
</dbReference>